<evidence type="ECO:0000256" key="4">
    <source>
        <dbReference type="ARBA" id="ARBA00022771"/>
    </source>
</evidence>
<evidence type="ECO:0000313" key="10">
    <source>
        <dbReference type="Proteomes" id="UP001374579"/>
    </source>
</evidence>
<dbReference type="FunFam" id="3.30.40.10:FF:000184">
    <property type="entry name" value="Baculoviral IAP repeat containing 2"/>
    <property type="match status" value="1"/>
</dbReference>
<feature type="region of interest" description="Disordered" evidence="7">
    <location>
        <begin position="444"/>
        <end position="483"/>
    </location>
</feature>
<dbReference type="CDD" id="cd16713">
    <property type="entry name" value="RING-HC_BIRC2_3_7"/>
    <property type="match status" value="1"/>
</dbReference>
<dbReference type="PANTHER" id="PTHR10044:SF139">
    <property type="entry name" value="DEATH-ASSOCIATED INHIBITOR OF APOPTOSIS 2"/>
    <property type="match status" value="1"/>
</dbReference>
<dbReference type="CDD" id="cd14321">
    <property type="entry name" value="UBA_IAPs"/>
    <property type="match status" value="1"/>
</dbReference>
<dbReference type="EMBL" id="JBAMIC010000004">
    <property type="protein sequence ID" value="KAK7108512.1"/>
    <property type="molecule type" value="Genomic_DNA"/>
</dbReference>
<protein>
    <recommendedName>
        <fullName evidence="8">RING-type domain-containing protein</fullName>
    </recommendedName>
</protein>
<keyword evidence="3" id="KW-0479">Metal-binding</keyword>
<dbReference type="GO" id="GO:0051726">
    <property type="term" value="P:regulation of cell cycle"/>
    <property type="evidence" value="ECO:0007669"/>
    <property type="project" value="TreeGrafter"/>
</dbReference>
<feature type="domain" description="RING-type" evidence="8">
    <location>
        <begin position="589"/>
        <end position="624"/>
    </location>
</feature>
<proteinExistence type="inferred from homology"/>
<dbReference type="SUPFAM" id="SSF57924">
    <property type="entry name" value="Inhibitor of apoptosis (IAP) repeat"/>
    <property type="match status" value="3"/>
</dbReference>
<evidence type="ECO:0000256" key="7">
    <source>
        <dbReference type="SAM" id="MobiDB-lite"/>
    </source>
</evidence>
<organism evidence="9 10">
    <name type="scientific">Littorina saxatilis</name>
    <dbReference type="NCBI Taxonomy" id="31220"/>
    <lineage>
        <taxon>Eukaryota</taxon>
        <taxon>Metazoa</taxon>
        <taxon>Spiralia</taxon>
        <taxon>Lophotrochozoa</taxon>
        <taxon>Mollusca</taxon>
        <taxon>Gastropoda</taxon>
        <taxon>Caenogastropoda</taxon>
        <taxon>Littorinimorpha</taxon>
        <taxon>Littorinoidea</taxon>
        <taxon>Littorinidae</taxon>
        <taxon>Littorina</taxon>
    </lineage>
</organism>
<dbReference type="FunFam" id="1.10.1170.10:FF:000002">
    <property type="entry name" value="Baculoviral IAP repeat containing 7"/>
    <property type="match status" value="1"/>
</dbReference>
<dbReference type="PROSITE" id="PS50143">
    <property type="entry name" value="BIR_REPEAT_2"/>
    <property type="match status" value="3"/>
</dbReference>
<evidence type="ECO:0000313" key="9">
    <source>
        <dbReference type="EMBL" id="KAK7108512.1"/>
    </source>
</evidence>
<evidence type="ECO:0000259" key="8">
    <source>
        <dbReference type="PROSITE" id="PS50089"/>
    </source>
</evidence>
<keyword evidence="10" id="KW-1185">Reference proteome</keyword>
<evidence type="ECO:0000256" key="2">
    <source>
        <dbReference type="ARBA" id="ARBA00022703"/>
    </source>
</evidence>
<dbReference type="InterPro" id="IPR013083">
    <property type="entry name" value="Znf_RING/FYVE/PHD"/>
</dbReference>
<dbReference type="GO" id="GO:0006915">
    <property type="term" value="P:apoptotic process"/>
    <property type="evidence" value="ECO:0007669"/>
    <property type="project" value="UniProtKB-KW"/>
</dbReference>
<dbReference type="InterPro" id="IPR001370">
    <property type="entry name" value="BIR_rpt"/>
</dbReference>
<dbReference type="CDD" id="cd00022">
    <property type="entry name" value="BIR"/>
    <property type="match status" value="2"/>
</dbReference>
<dbReference type="SMART" id="SM00238">
    <property type="entry name" value="BIR"/>
    <property type="match status" value="3"/>
</dbReference>
<dbReference type="PANTHER" id="PTHR10044">
    <property type="entry name" value="INHIBITOR OF APOPTOSIS"/>
    <property type="match status" value="1"/>
</dbReference>
<dbReference type="InterPro" id="IPR050784">
    <property type="entry name" value="IAP"/>
</dbReference>
<gene>
    <name evidence="9" type="ORF">V1264_016247</name>
</gene>
<reference evidence="9 10" key="1">
    <citation type="submission" date="2024-02" db="EMBL/GenBank/DDBJ databases">
        <title>Chromosome-scale genome assembly of the rough periwinkle Littorina saxatilis.</title>
        <authorList>
            <person name="De Jode A."/>
            <person name="Faria R."/>
            <person name="Formenti G."/>
            <person name="Sims Y."/>
            <person name="Smith T.P."/>
            <person name="Tracey A."/>
            <person name="Wood J.M.D."/>
            <person name="Zagrodzka Z.B."/>
            <person name="Johannesson K."/>
            <person name="Butlin R.K."/>
            <person name="Leder E.H."/>
        </authorList>
    </citation>
    <scope>NUCLEOTIDE SEQUENCE [LARGE SCALE GENOMIC DNA]</scope>
    <source>
        <strain evidence="9">Snail1</strain>
        <tissue evidence="9">Muscle</tissue>
    </source>
</reference>
<evidence type="ECO:0000256" key="5">
    <source>
        <dbReference type="ARBA" id="ARBA00022833"/>
    </source>
</evidence>
<dbReference type="Gene3D" id="1.10.1170.10">
    <property type="entry name" value="Inhibitor Of Apoptosis Protein (2mihbC-IAP-1), Chain A"/>
    <property type="match status" value="3"/>
</dbReference>
<dbReference type="GO" id="GO:0043027">
    <property type="term" value="F:cysteine-type endopeptidase inhibitor activity involved in apoptotic process"/>
    <property type="evidence" value="ECO:0007669"/>
    <property type="project" value="TreeGrafter"/>
</dbReference>
<dbReference type="GO" id="GO:0005737">
    <property type="term" value="C:cytoplasm"/>
    <property type="evidence" value="ECO:0007669"/>
    <property type="project" value="TreeGrafter"/>
</dbReference>
<comment type="caution">
    <text evidence="9">The sequence shown here is derived from an EMBL/GenBank/DDBJ whole genome shotgun (WGS) entry which is preliminary data.</text>
</comment>
<keyword evidence="2" id="KW-0053">Apoptosis</keyword>
<dbReference type="Proteomes" id="UP001374579">
    <property type="component" value="Unassembled WGS sequence"/>
</dbReference>
<keyword evidence="5" id="KW-0862">Zinc</keyword>
<accession>A0AAN9GHD0</accession>
<dbReference type="GO" id="GO:0005634">
    <property type="term" value="C:nucleus"/>
    <property type="evidence" value="ECO:0007669"/>
    <property type="project" value="TreeGrafter"/>
</dbReference>
<dbReference type="FunFam" id="1.10.1170.10:FF:000003">
    <property type="entry name" value="E3 ubiquitin-protein ligase XIAP"/>
    <property type="match status" value="1"/>
</dbReference>
<keyword evidence="4 6" id="KW-0863">Zinc-finger</keyword>
<feature type="compositionally biased region" description="Basic and acidic residues" evidence="7">
    <location>
        <begin position="471"/>
        <end position="483"/>
    </location>
</feature>
<dbReference type="Gene3D" id="1.10.8.10">
    <property type="entry name" value="DNA helicase RuvA subunit, C-terminal domain"/>
    <property type="match status" value="1"/>
</dbReference>
<dbReference type="Gene3D" id="3.30.40.10">
    <property type="entry name" value="Zinc/RING finger domain, C3HC4 (zinc finger)"/>
    <property type="match status" value="1"/>
</dbReference>
<feature type="region of interest" description="Disordered" evidence="7">
    <location>
        <begin position="1"/>
        <end position="21"/>
    </location>
</feature>
<evidence type="ECO:0000256" key="3">
    <source>
        <dbReference type="ARBA" id="ARBA00022723"/>
    </source>
</evidence>
<dbReference type="AlphaFoldDB" id="A0AAN9GHD0"/>
<comment type="similarity">
    <text evidence="1">Belongs to the IAP family.</text>
</comment>
<sequence>MTELIGRSSGPEAFAPIPPDSALSRRSFNEEKVRLASYNSMAPLEGCQCHPILMAKGGLYYTGPDDAVRCYSCSTILTTWRSQGVDPNQLHRQSAPQCAHVRELDGTNVPIIAPDAATTETIKEWLREKCAELDRNPTQVYYDLSRTFSEIGGVSRGEMFGSDPDLESSGPAALVPPEGAQGLGEDEAEIRVDRSHLSASSGIDFELCKSSITERLKTFENWPLAAQVYPQLLSEAGFVYTGPQDRVQCVYCEGSLRNWQEGDVPSNEHARHFPTCPMVRDNQMTAPAPVVGPSVSFGERSRHTPPISLTGVPASDGPGVTAHGVNAHVTRQDLLGIVTDRPKHPSMSIEAARIGSYTSWPTGKSQTPQQLSHAGFFYAGFNDSVKCFFCDGGLRNWEREDDPWHEHARWFPRCKYVRQVKGDKFVEDVLSEENGRVQQTAVYEGPARGSNSPVVCEGERSRRRSGSTGRESSERRQPVEQREVMARMDTPMVRAVLNMDIPQDIVRRALEHRLRNTGDDFPNMEALLETVFELSASHPARHASSSGEPSPVNTGSPVRRPGSGEPLAAFEAPRSLIEENRQLKEQRTCKICMDEEVCVVFVPCGHLVCCATCAPPLSKCPICRSTIRGTVRTYMS</sequence>
<dbReference type="Pfam" id="PF00653">
    <property type="entry name" value="BIR"/>
    <property type="match status" value="3"/>
</dbReference>
<dbReference type="GO" id="GO:0008270">
    <property type="term" value="F:zinc ion binding"/>
    <property type="evidence" value="ECO:0007669"/>
    <property type="project" value="UniProtKB-KW"/>
</dbReference>
<feature type="region of interest" description="Disordered" evidence="7">
    <location>
        <begin position="538"/>
        <end position="566"/>
    </location>
</feature>
<dbReference type="PROSITE" id="PS50089">
    <property type="entry name" value="ZF_RING_2"/>
    <property type="match status" value="1"/>
</dbReference>
<dbReference type="Pfam" id="PF13920">
    <property type="entry name" value="zf-C3HC4_3"/>
    <property type="match status" value="1"/>
</dbReference>
<dbReference type="InterPro" id="IPR001841">
    <property type="entry name" value="Znf_RING"/>
</dbReference>
<evidence type="ECO:0000256" key="6">
    <source>
        <dbReference type="PROSITE-ProRule" id="PRU00175"/>
    </source>
</evidence>
<name>A0AAN9GHD0_9CAEN</name>
<evidence type="ECO:0000256" key="1">
    <source>
        <dbReference type="ARBA" id="ARBA00006672"/>
    </source>
</evidence>
<dbReference type="GO" id="GO:0043066">
    <property type="term" value="P:negative regulation of apoptotic process"/>
    <property type="evidence" value="ECO:0007669"/>
    <property type="project" value="TreeGrafter"/>
</dbReference>
<dbReference type="PROSITE" id="PS01282">
    <property type="entry name" value="BIR_REPEAT_1"/>
    <property type="match status" value="2"/>
</dbReference>
<feature type="compositionally biased region" description="Polar residues" evidence="7">
    <location>
        <begin position="547"/>
        <end position="556"/>
    </location>
</feature>